<keyword evidence="1" id="KW-0732">Signal</keyword>
<protein>
    <submittedName>
        <fullName evidence="2">Uncharacterized protein</fullName>
    </submittedName>
</protein>
<reference evidence="2 3" key="1">
    <citation type="submission" date="2023-11" db="EMBL/GenBank/DDBJ databases">
        <title>Halocaridina rubra genome assembly.</title>
        <authorList>
            <person name="Smith C."/>
        </authorList>
    </citation>
    <scope>NUCLEOTIDE SEQUENCE [LARGE SCALE GENOMIC DNA]</scope>
    <source>
        <strain evidence="2">EP-1</strain>
        <tissue evidence="2">Whole</tissue>
    </source>
</reference>
<name>A0AAN9ACZ6_HALRR</name>
<keyword evidence="3" id="KW-1185">Reference proteome</keyword>
<dbReference type="Proteomes" id="UP001381693">
    <property type="component" value="Unassembled WGS sequence"/>
</dbReference>
<comment type="caution">
    <text evidence="2">The sequence shown here is derived from an EMBL/GenBank/DDBJ whole genome shotgun (WGS) entry which is preliminary data.</text>
</comment>
<organism evidence="2 3">
    <name type="scientific">Halocaridina rubra</name>
    <name type="common">Hawaiian red shrimp</name>
    <dbReference type="NCBI Taxonomy" id="373956"/>
    <lineage>
        <taxon>Eukaryota</taxon>
        <taxon>Metazoa</taxon>
        <taxon>Ecdysozoa</taxon>
        <taxon>Arthropoda</taxon>
        <taxon>Crustacea</taxon>
        <taxon>Multicrustacea</taxon>
        <taxon>Malacostraca</taxon>
        <taxon>Eumalacostraca</taxon>
        <taxon>Eucarida</taxon>
        <taxon>Decapoda</taxon>
        <taxon>Pleocyemata</taxon>
        <taxon>Caridea</taxon>
        <taxon>Atyoidea</taxon>
        <taxon>Atyidae</taxon>
        <taxon>Halocaridina</taxon>
    </lineage>
</organism>
<evidence type="ECO:0000313" key="3">
    <source>
        <dbReference type="Proteomes" id="UP001381693"/>
    </source>
</evidence>
<feature type="non-terminal residue" evidence="2">
    <location>
        <position position="131"/>
    </location>
</feature>
<gene>
    <name evidence="2" type="ORF">SK128_021628</name>
</gene>
<dbReference type="EMBL" id="JAXCGZ010004928">
    <property type="protein sequence ID" value="KAK7081430.1"/>
    <property type="molecule type" value="Genomic_DNA"/>
</dbReference>
<feature type="signal peptide" evidence="1">
    <location>
        <begin position="1"/>
        <end position="21"/>
    </location>
</feature>
<feature type="chain" id="PRO_5042862532" evidence="1">
    <location>
        <begin position="22"/>
        <end position="131"/>
    </location>
</feature>
<dbReference type="AlphaFoldDB" id="A0AAN9ACZ6"/>
<evidence type="ECO:0000256" key="1">
    <source>
        <dbReference type="SAM" id="SignalP"/>
    </source>
</evidence>
<accession>A0AAN9ACZ6</accession>
<evidence type="ECO:0000313" key="2">
    <source>
        <dbReference type="EMBL" id="KAK7081430.1"/>
    </source>
</evidence>
<proteinExistence type="predicted"/>
<sequence length="131" mass="14828">MKRLIILLAVLSIFKDIGSNASVIEDLISSMRNSFNTLNSKRDLWFNNYSQLKKLSDDDKSRLSELLTVSKLAVPLVWQLYKSEVSAQKQNAFKLVKEGNTASDLPYQVFFPAPFPQRFHVEVTFLSSGPG</sequence>